<feature type="compositionally biased region" description="Polar residues" evidence="1">
    <location>
        <begin position="254"/>
        <end position="267"/>
    </location>
</feature>
<sequence length="288" mass="32857">MASSSVGRSLSYEECRLAQSNCTEMVYPYLQNSQYMFPTNLEHVHEMCKMWSKFVDCIRRYISNCFEESRRALFHKSVENSIDTVHAICSSKVYQNEYLDKATCFKKVAMDHCGVNYQHLIETISNPNAHDEHICCHYAQFKECVNRPLKEECGRKAKNLMDHSMSFLISRCQYYYGNYKSQRECPSAPSTTTSPPPTSTFVSRDTINSDVTNESPNESSIQDDKKITSRENVEKFDEAGFDTGSVSEEFDPTQARTNDRSAVSVEQQGTFATTTTIPTIITSTEIKI</sequence>
<gene>
    <name evidence="2" type="ORF">RDWZM_000838</name>
</gene>
<dbReference type="PANTHER" id="PTHR33964">
    <property type="entry name" value="RE45066P-RELATED"/>
    <property type="match status" value="1"/>
</dbReference>
<dbReference type="AlphaFoldDB" id="A0A9Q0RND8"/>
<accession>A0A9Q0RND8</accession>
<proteinExistence type="predicted"/>
<name>A0A9Q0RND8_BLOTA</name>
<evidence type="ECO:0000313" key="2">
    <source>
        <dbReference type="EMBL" id="KAJ6222293.1"/>
    </source>
</evidence>
<evidence type="ECO:0000256" key="1">
    <source>
        <dbReference type="SAM" id="MobiDB-lite"/>
    </source>
</evidence>
<keyword evidence="3" id="KW-1185">Reference proteome</keyword>
<dbReference type="EMBL" id="JAPWDV010000001">
    <property type="protein sequence ID" value="KAJ6222293.1"/>
    <property type="molecule type" value="Genomic_DNA"/>
</dbReference>
<feature type="region of interest" description="Disordered" evidence="1">
    <location>
        <begin position="185"/>
        <end position="267"/>
    </location>
</feature>
<feature type="compositionally biased region" description="Polar residues" evidence="1">
    <location>
        <begin position="201"/>
        <end position="220"/>
    </location>
</feature>
<protein>
    <recommendedName>
        <fullName evidence="4">DUF19 domain-containing protein</fullName>
    </recommendedName>
</protein>
<evidence type="ECO:0000313" key="3">
    <source>
        <dbReference type="Proteomes" id="UP001142055"/>
    </source>
</evidence>
<organism evidence="2 3">
    <name type="scientific">Blomia tropicalis</name>
    <name type="common">Mite</name>
    <dbReference type="NCBI Taxonomy" id="40697"/>
    <lineage>
        <taxon>Eukaryota</taxon>
        <taxon>Metazoa</taxon>
        <taxon>Ecdysozoa</taxon>
        <taxon>Arthropoda</taxon>
        <taxon>Chelicerata</taxon>
        <taxon>Arachnida</taxon>
        <taxon>Acari</taxon>
        <taxon>Acariformes</taxon>
        <taxon>Sarcoptiformes</taxon>
        <taxon>Astigmata</taxon>
        <taxon>Glycyphagoidea</taxon>
        <taxon>Echimyopodidae</taxon>
        <taxon>Blomia</taxon>
    </lineage>
</organism>
<comment type="caution">
    <text evidence="2">The sequence shown here is derived from an EMBL/GenBank/DDBJ whole genome shotgun (WGS) entry which is preliminary data.</text>
</comment>
<dbReference type="PANTHER" id="PTHR33964:SF9">
    <property type="match status" value="1"/>
</dbReference>
<evidence type="ECO:0008006" key="4">
    <source>
        <dbReference type="Google" id="ProtNLM"/>
    </source>
</evidence>
<feature type="compositionally biased region" description="Basic and acidic residues" evidence="1">
    <location>
        <begin position="222"/>
        <end position="238"/>
    </location>
</feature>
<dbReference type="Proteomes" id="UP001142055">
    <property type="component" value="Chromosome 1"/>
</dbReference>
<reference evidence="2" key="1">
    <citation type="submission" date="2022-12" db="EMBL/GenBank/DDBJ databases">
        <title>Genome assemblies of Blomia tropicalis.</title>
        <authorList>
            <person name="Cui Y."/>
        </authorList>
    </citation>
    <scope>NUCLEOTIDE SEQUENCE</scope>
    <source>
        <tissue evidence="2">Adult mites</tissue>
    </source>
</reference>